<dbReference type="AlphaFoldDB" id="A0A518ATA9"/>
<protein>
    <submittedName>
        <fullName evidence="1">Uncharacterized protein</fullName>
    </submittedName>
</protein>
<dbReference type="KEGG" id="amuc:Pan181_41720"/>
<dbReference type="Proteomes" id="UP000315750">
    <property type="component" value="Chromosome"/>
</dbReference>
<name>A0A518ATA9_9BACT</name>
<organism evidence="1 2">
    <name type="scientific">Aeoliella mucimassa</name>
    <dbReference type="NCBI Taxonomy" id="2527972"/>
    <lineage>
        <taxon>Bacteria</taxon>
        <taxon>Pseudomonadati</taxon>
        <taxon>Planctomycetota</taxon>
        <taxon>Planctomycetia</taxon>
        <taxon>Pirellulales</taxon>
        <taxon>Lacipirellulaceae</taxon>
        <taxon>Aeoliella</taxon>
    </lineage>
</organism>
<proteinExistence type="predicted"/>
<dbReference type="EMBL" id="CP036278">
    <property type="protein sequence ID" value="QDU57948.1"/>
    <property type="molecule type" value="Genomic_DNA"/>
</dbReference>
<evidence type="ECO:0000313" key="2">
    <source>
        <dbReference type="Proteomes" id="UP000315750"/>
    </source>
</evidence>
<reference evidence="1 2" key="1">
    <citation type="submission" date="2019-02" db="EMBL/GenBank/DDBJ databases">
        <title>Deep-cultivation of Planctomycetes and their phenomic and genomic characterization uncovers novel biology.</title>
        <authorList>
            <person name="Wiegand S."/>
            <person name="Jogler M."/>
            <person name="Boedeker C."/>
            <person name="Pinto D."/>
            <person name="Vollmers J."/>
            <person name="Rivas-Marin E."/>
            <person name="Kohn T."/>
            <person name="Peeters S.H."/>
            <person name="Heuer A."/>
            <person name="Rast P."/>
            <person name="Oberbeckmann S."/>
            <person name="Bunk B."/>
            <person name="Jeske O."/>
            <person name="Meyerdierks A."/>
            <person name="Storesund J.E."/>
            <person name="Kallscheuer N."/>
            <person name="Luecker S."/>
            <person name="Lage O.M."/>
            <person name="Pohl T."/>
            <person name="Merkel B.J."/>
            <person name="Hornburger P."/>
            <person name="Mueller R.-W."/>
            <person name="Bruemmer F."/>
            <person name="Labrenz M."/>
            <person name="Spormann A.M."/>
            <person name="Op den Camp H."/>
            <person name="Overmann J."/>
            <person name="Amann R."/>
            <person name="Jetten M.S.M."/>
            <person name="Mascher T."/>
            <person name="Medema M.H."/>
            <person name="Devos D.P."/>
            <person name="Kaster A.-K."/>
            <person name="Ovreas L."/>
            <person name="Rohde M."/>
            <person name="Galperin M.Y."/>
            <person name="Jogler C."/>
        </authorList>
    </citation>
    <scope>NUCLEOTIDE SEQUENCE [LARGE SCALE GENOMIC DNA]</scope>
    <source>
        <strain evidence="1 2">Pan181</strain>
    </source>
</reference>
<sequence>MIRHPDAQFISSIAKHQSRAIDPVIAQGLAVLLQPKGRAATQDPAIRVA</sequence>
<keyword evidence="2" id="KW-1185">Reference proteome</keyword>
<gene>
    <name evidence="1" type="ORF">Pan181_41720</name>
</gene>
<evidence type="ECO:0000313" key="1">
    <source>
        <dbReference type="EMBL" id="QDU57948.1"/>
    </source>
</evidence>
<accession>A0A518ATA9</accession>